<accession>A0ACB0KQ66</accession>
<keyword evidence="2" id="KW-1185">Reference proteome</keyword>
<comment type="caution">
    <text evidence="1">The sequence shown here is derived from an EMBL/GenBank/DDBJ whole genome shotgun (WGS) entry which is preliminary data.</text>
</comment>
<name>A0ACB0KQ66_TRIPR</name>
<dbReference type="Proteomes" id="UP001177021">
    <property type="component" value="Unassembled WGS sequence"/>
</dbReference>
<evidence type="ECO:0000313" key="1">
    <source>
        <dbReference type="EMBL" id="CAJ2658008.1"/>
    </source>
</evidence>
<organism evidence="1 2">
    <name type="scientific">Trifolium pratense</name>
    <name type="common">Red clover</name>
    <dbReference type="NCBI Taxonomy" id="57577"/>
    <lineage>
        <taxon>Eukaryota</taxon>
        <taxon>Viridiplantae</taxon>
        <taxon>Streptophyta</taxon>
        <taxon>Embryophyta</taxon>
        <taxon>Tracheophyta</taxon>
        <taxon>Spermatophyta</taxon>
        <taxon>Magnoliopsida</taxon>
        <taxon>eudicotyledons</taxon>
        <taxon>Gunneridae</taxon>
        <taxon>Pentapetalae</taxon>
        <taxon>rosids</taxon>
        <taxon>fabids</taxon>
        <taxon>Fabales</taxon>
        <taxon>Fabaceae</taxon>
        <taxon>Papilionoideae</taxon>
        <taxon>50 kb inversion clade</taxon>
        <taxon>NPAAA clade</taxon>
        <taxon>Hologalegina</taxon>
        <taxon>IRL clade</taxon>
        <taxon>Trifolieae</taxon>
        <taxon>Trifolium</taxon>
    </lineage>
</organism>
<gene>
    <name evidence="1" type="ORF">MILVUS5_LOCUS24464</name>
</gene>
<evidence type="ECO:0000313" key="2">
    <source>
        <dbReference type="Proteomes" id="UP001177021"/>
    </source>
</evidence>
<proteinExistence type="predicted"/>
<sequence>MWRGKKKKKKTRLVTRGFTHKEDIDYKESFFSVFSKDSFRTIMTLVTHLELELHLVDIKTMFLNGNINETMYMVQPENFVSKDSKYMVCKFKKSIYELKQASQLWYFKIHQVIISFGFEVNLVDDCIYHELCGSKYIFLVLFVNDKTVNHVAKGDKFSLKQCPMNNFKEK</sequence>
<protein>
    <submittedName>
        <fullName evidence="1">Uncharacterized protein</fullName>
    </submittedName>
</protein>
<dbReference type="EMBL" id="CASHSV030000311">
    <property type="protein sequence ID" value="CAJ2658008.1"/>
    <property type="molecule type" value="Genomic_DNA"/>
</dbReference>
<reference evidence="1" key="1">
    <citation type="submission" date="2023-10" db="EMBL/GenBank/DDBJ databases">
        <authorList>
            <person name="Rodriguez Cubillos JULIANA M."/>
            <person name="De Vega J."/>
        </authorList>
    </citation>
    <scope>NUCLEOTIDE SEQUENCE</scope>
</reference>